<keyword evidence="7" id="KW-0732">Signal</keyword>
<dbReference type="KEGG" id="slau:SLA_2848"/>
<comment type="similarity">
    <text evidence="2">Belongs to the protease inhibitor I16 (SSI) family.</text>
</comment>
<name>A0A160NZU3_STRLU</name>
<protein>
    <recommendedName>
        <fullName evidence="8">Subtilisin inhibitor domain-containing protein</fullName>
    </recommendedName>
</protein>
<dbReference type="SUPFAM" id="SSF55399">
    <property type="entry name" value="Subtilisin inhibitor"/>
    <property type="match status" value="1"/>
</dbReference>
<keyword evidence="6" id="KW-1015">Disulfide bond</keyword>
<dbReference type="Pfam" id="PF00720">
    <property type="entry name" value="SSI"/>
    <property type="match status" value="1"/>
</dbReference>
<evidence type="ECO:0000256" key="3">
    <source>
        <dbReference type="ARBA" id="ARBA00022525"/>
    </source>
</evidence>
<keyword evidence="4" id="KW-0646">Protease inhibitor</keyword>
<feature type="chain" id="PRO_5007818318" description="Subtilisin inhibitor domain-containing protein" evidence="7">
    <location>
        <begin position="33"/>
        <end position="133"/>
    </location>
</feature>
<dbReference type="Proteomes" id="UP000217676">
    <property type="component" value="Chromosome"/>
</dbReference>
<feature type="signal peptide" evidence="7">
    <location>
        <begin position="1"/>
        <end position="32"/>
    </location>
</feature>
<evidence type="ECO:0000256" key="1">
    <source>
        <dbReference type="ARBA" id="ARBA00004613"/>
    </source>
</evidence>
<sequence length="133" mass="13592">MTLFSSPRTALSRLLLPAAALLLTVPAAPAHASGNWVQATVTDATGGSTTARLTCSPPQGHPHAAEACKQLAAVQGQISAIPADTSVSCGAVYDPVTASASGVWDGHRITYKKTFSNACLMRASTRAVFALDA</sequence>
<organism evidence="9 10">
    <name type="scientific">Streptomyces laurentii</name>
    <dbReference type="NCBI Taxonomy" id="39478"/>
    <lineage>
        <taxon>Bacteria</taxon>
        <taxon>Bacillati</taxon>
        <taxon>Actinomycetota</taxon>
        <taxon>Actinomycetes</taxon>
        <taxon>Kitasatosporales</taxon>
        <taxon>Streptomycetaceae</taxon>
        <taxon>Streptomyces</taxon>
    </lineage>
</organism>
<dbReference type="RefSeq" id="WP_359876008.1">
    <property type="nucleotide sequence ID" value="NZ_JBEYHT010000016.1"/>
</dbReference>
<dbReference type="InterPro" id="IPR036819">
    <property type="entry name" value="Subtilisin_inhibitor-like_sf"/>
</dbReference>
<evidence type="ECO:0000256" key="5">
    <source>
        <dbReference type="ARBA" id="ARBA00022900"/>
    </source>
</evidence>
<evidence type="ECO:0000256" key="2">
    <source>
        <dbReference type="ARBA" id="ARBA00010472"/>
    </source>
</evidence>
<evidence type="ECO:0000313" key="9">
    <source>
        <dbReference type="EMBL" id="BAU83765.1"/>
    </source>
</evidence>
<accession>A0A160NZU3</accession>
<gene>
    <name evidence="9" type="ORF">SLA_2848</name>
</gene>
<dbReference type="GO" id="GO:0004867">
    <property type="term" value="F:serine-type endopeptidase inhibitor activity"/>
    <property type="evidence" value="ECO:0007669"/>
    <property type="project" value="UniProtKB-KW"/>
</dbReference>
<evidence type="ECO:0000259" key="8">
    <source>
        <dbReference type="Pfam" id="PF00720"/>
    </source>
</evidence>
<proteinExistence type="inferred from homology"/>
<dbReference type="InterPro" id="IPR023549">
    <property type="entry name" value="Subtilisin_inhibitor"/>
</dbReference>
<comment type="subcellular location">
    <subcellularLocation>
        <location evidence="1">Secreted</location>
    </subcellularLocation>
</comment>
<feature type="domain" description="Subtilisin inhibitor" evidence="8">
    <location>
        <begin position="45"/>
        <end position="117"/>
    </location>
</feature>
<evidence type="ECO:0000256" key="4">
    <source>
        <dbReference type="ARBA" id="ARBA00022690"/>
    </source>
</evidence>
<keyword evidence="10" id="KW-1185">Reference proteome</keyword>
<reference evidence="9 10" key="1">
    <citation type="journal article" date="2016" name="Genome Announc.">
        <title>Complete Genome Sequence of Thiostrepton-Producing Streptomyces laurentii ATCC 31255.</title>
        <authorList>
            <person name="Doi K."/>
            <person name="Fujino Y."/>
            <person name="Nagayoshi Y."/>
            <person name="Ohshima T."/>
            <person name="Ogata S."/>
        </authorList>
    </citation>
    <scope>NUCLEOTIDE SEQUENCE [LARGE SCALE GENOMIC DNA]</scope>
    <source>
        <strain evidence="9 10">ATCC 31255</strain>
    </source>
</reference>
<dbReference type="AlphaFoldDB" id="A0A160NZU3"/>
<keyword evidence="5" id="KW-0722">Serine protease inhibitor</keyword>
<evidence type="ECO:0000256" key="6">
    <source>
        <dbReference type="ARBA" id="ARBA00023157"/>
    </source>
</evidence>
<dbReference type="EMBL" id="AP017424">
    <property type="protein sequence ID" value="BAU83765.1"/>
    <property type="molecule type" value="Genomic_DNA"/>
</dbReference>
<evidence type="ECO:0000313" key="10">
    <source>
        <dbReference type="Proteomes" id="UP000217676"/>
    </source>
</evidence>
<evidence type="ECO:0000256" key="7">
    <source>
        <dbReference type="SAM" id="SignalP"/>
    </source>
</evidence>
<keyword evidence="3" id="KW-0964">Secreted</keyword>
<dbReference type="Gene3D" id="3.30.350.10">
    <property type="entry name" value="Subtilisin inhibitor-like"/>
    <property type="match status" value="1"/>
</dbReference>
<dbReference type="GO" id="GO:0005576">
    <property type="term" value="C:extracellular region"/>
    <property type="evidence" value="ECO:0007669"/>
    <property type="project" value="UniProtKB-SubCell"/>
</dbReference>